<accession>A0A6B2NXB8</accession>
<reference evidence="2" key="1">
    <citation type="submission" date="2020-02" db="EMBL/GenBank/DDBJ databases">
        <title>Delineation of the pyrene-degrading pathway in Roseobacter clade bacteria by genomic analysis.</title>
        <authorList>
            <person name="Zhou H."/>
            <person name="Wang H."/>
        </authorList>
    </citation>
    <scope>NUCLEOTIDE SEQUENCE</scope>
    <source>
        <strain evidence="2">PrR005</strain>
    </source>
</reference>
<sequence>MSQNPESLEFNSLHDEFVLIGPVGKRDQVLARSEAAGMDLIGYAMDKDDTDDEVAGSILSSLMFGPKRHIHRVSSWPVNNPKPLEDERKASFRFAWVGYCSRSDLQSIEKSFNANIYDISEAVSAEDRSQMELALAPILLRCSRANDRLLRKRRLMHVFLTIYALIAFAGAASVVMREILQ</sequence>
<keyword evidence="1" id="KW-0472">Membrane</keyword>
<gene>
    <name evidence="2" type="ORF">G0P99_19055</name>
</gene>
<evidence type="ECO:0000256" key="1">
    <source>
        <dbReference type="SAM" id="Phobius"/>
    </source>
</evidence>
<keyword evidence="1" id="KW-0812">Transmembrane</keyword>
<name>A0A6B2NXB8_9RHOB</name>
<dbReference type="EMBL" id="JAAGOX010000053">
    <property type="protein sequence ID" value="NDW47049.1"/>
    <property type="molecule type" value="Genomic_DNA"/>
</dbReference>
<comment type="caution">
    <text evidence="2">The sequence shown here is derived from an EMBL/GenBank/DDBJ whole genome shotgun (WGS) entry which is preliminary data.</text>
</comment>
<protein>
    <submittedName>
        <fullName evidence="2">Uncharacterized protein</fullName>
    </submittedName>
</protein>
<proteinExistence type="predicted"/>
<feature type="transmembrane region" description="Helical" evidence="1">
    <location>
        <begin position="155"/>
        <end position="176"/>
    </location>
</feature>
<dbReference type="RefSeq" id="WP_164132065.1">
    <property type="nucleotide sequence ID" value="NZ_JAAGOX010000053.1"/>
</dbReference>
<dbReference type="AlphaFoldDB" id="A0A6B2NXB8"/>
<keyword evidence="1" id="KW-1133">Transmembrane helix</keyword>
<organism evidence="2">
    <name type="scientific">Ruegeria sp. PrR005</name>
    <dbReference type="NCBI Taxonomy" id="2706882"/>
    <lineage>
        <taxon>Bacteria</taxon>
        <taxon>Pseudomonadati</taxon>
        <taxon>Pseudomonadota</taxon>
        <taxon>Alphaproteobacteria</taxon>
        <taxon>Rhodobacterales</taxon>
        <taxon>Roseobacteraceae</taxon>
        <taxon>Ruegeria</taxon>
    </lineage>
</organism>
<evidence type="ECO:0000313" key="2">
    <source>
        <dbReference type="EMBL" id="NDW47049.1"/>
    </source>
</evidence>